<evidence type="ECO:0000313" key="2">
    <source>
        <dbReference type="EMBL" id="SCG44293.1"/>
    </source>
</evidence>
<reference evidence="2 3" key="1">
    <citation type="submission" date="2016-06" db="EMBL/GenBank/DDBJ databases">
        <authorList>
            <person name="Kjaerup R.B."/>
            <person name="Dalgaard T.S."/>
            <person name="Juul-Madsen H.R."/>
        </authorList>
    </citation>
    <scope>NUCLEOTIDE SEQUENCE [LARGE SCALE GENOMIC DNA]</scope>
    <source>
        <strain evidence="2 3">DSM 43904</strain>
    </source>
</reference>
<keyword evidence="1" id="KW-0812">Transmembrane</keyword>
<dbReference type="RefSeq" id="WP_088993090.1">
    <property type="nucleotide sequence ID" value="NZ_LT607750.1"/>
</dbReference>
<keyword evidence="1" id="KW-1133">Transmembrane helix</keyword>
<protein>
    <submittedName>
        <fullName evidence="2">Uncharacterized protein</fullName>
    </submittedName>
</protein>
<proteinExistence type="predicted"/>
<keyword evidence="1" id="KW-0472">Membrane</keyword>
<feature type="transmembrane region" description="Helical" evidence="1">
    <location>
        <begin position="57"/>
        <end position="75"/>
    </location>
</feature>
<evidence type="ECO:0000256" key="1">
    <source>
        <dbReference type="SAM" id="Phobius"/>
    </source>
</evidence>
<accession>A0A1C5HEB7</accession>
<keyword evidence="3" id="KW-1185">Reference proteome</keyword>
<name>A0A1C5HEB7_9ACTN</name>
<gene>
    <name evidence="2" type="ORF">GA0070609_1462</name>
</gene>
<dbReference type="AlphaFoldDB" id="A0A1C5HEB7"/>
<feature type="transmembrane region" description="Helical" evidence="1">
    <location>
        <begin position="129"/>
        <end position="154"/>
    </location>
</feature>
<sequence>MTTGWIEARTVLVAALRFFVRHYPVVFAFGVSASAQRFLAVGGGEGWAWTGGITGELFTNGIRLLFFVWVARNMLRTLRPNWSDVRQSTDYLADHRAAMLWNVVVLVALTLVFKVGIDTWIAGLAEPRMALAWTLAVKNVTIIPFMIVWSVAVVRAALEERAGGGPDAAVPQAPVAGT</sequence>
<dbReference type="EMBL" id="LT607750">
    <property type="protein sequence ID" value="SCG44293.1"/>
    <property type="molecule type" value="Genomic_DNA"/>
</dbReference>
<organism evidence="2 3">
    <name type="scientific">Micromonospora echinaurantiaca</name>
    <dbReference type="NCBI Taxonomy" id="47857"/>
    <lineage>
        <taxon>Bacteria</taxon>
        <taxon>Bacillati</taxon>
        <taxon>Actinomycetota</taxon>
        <taxon>Actinomycetes</taxon>
        <taxon>Micromonosporales</taxon>
        <taxon>Micromonosporaceae</taxon>
        <taxon>Micromonospora</taxon>
    </lineage>
</organism>
<evidence type="ECO:0000313" key="3">
    <source>
        <dbReference type="Proteomes" id="UP000198217"/>
    </source>
</evidence>
<dbReference type="Proteomes" id="UP000198217">
    <property type="component" value="Chromosome I"/>
</dbReference>
<feature type="transmembrane region" description="Helical" evidence="1">
    <location>
        <begin position="96"/>
        <end position="117"/>
    </location>
</feature>